<name>A0A6G7CN14_9VIBR</name>
<evidence type="ECO:0000313" key="2">
    <source>
        <dbReference type="Proteomes" id="UP000503003"/>
    </source>
</evidence>
<evidence type="ECO:0000313" key="1">
    <source>
        <dbReference type="EMBL" id="QIH43464.1"/>
    </source>
</evidence>
<dbReference type="RefSeq" id="WP_165312998.1">
    <property type="nucleotide sequence ID" value="NZ_CP049332.1"/>
</dbReference>
<dbReference type="AlphaFoldDB" id="A0A6G7CN14"/>
<dbReference type="KEGG" id="vzi:G5S32_15820"/>
<gene>
    <name evidence="1" type="ORF">G5S32_15820</name>
</gene>
<dbReference type="EMBL" id="CP049332">
    <property type="protein sequence ID" value="QIH43464.1"/>
    <property type="molecule type" value="Genomic_DNA"/>
</dbReference>
<accession>A0A6G7CN14</accession>
<protein>
    <recommendedName>
        <fullName evidence="3">Lipoprotein</fullName>
    </recommendedName>
</protein>
<keyword evidence="2" id="KW-1185">Reference proteome</keyword>
<organism evidence="1 2">
    <name type="scientific">Vibrio ziniensis</name>
    <dbReference type="NCBI Taxonomy" id="2711221"/>
    <lineage>
        <taxon>Bacteria</taxon>
        <taxon>Pseudomonadati</taxon>
        <taxon>Pseudomonadota</taxon>
        <taxon>Gammaproteobacteria</taxon>
        <taxon>Vibrionales</taxon>
        <taxon>Vibrionaceae</taxon>
        <taxon>Vibrio</taxon>
    </lineage>
</organism>
<reference evidence="1 2" key="1">
    <citation type="submission" date="2020-02" db="EMBL/GenBank/DDBJ databases">
        <title>A complete genome of a marine bacterium Vibrio sp. ZWAL4003 isolated from the mangrove sediment with the ability to degrade polysaccharides.</title>
        <authorList>
            <person name="Wu J."/>
            <person name="Qu W."/>
            <person name="Zeng R."/>
        </authorList>
    </citation>
    <scope>NUCLEOTIDE SEQUENCE [LARGE SCALE GENOMIC DNA]</scope>
    <source>
        <strain evidence="1 2">ZWAL4003</strain>
    </source>
</reference>
<sequence>MKKQFLLVLLVLGGCTNYHVEQNSRNGMTSCSEKGTTGNLVLKRECSIKVEPKPAK</sequence>
<dbReference type="PROSITE" id="PS51257">
    <property type="entry name" value="PROKAR_LIPOPROTEIN"/>
    <property type="match status" value="1"/>
</dbReference>
<evidence type="ECO:0008006" key="3">
    <source>
        <dbReference type="Google" id="ProtNLM"/>
    </source>
</evidence>
<proteinExistence type="predicted"/>
<dbReference type="Proteomes" id="UP000503003">
    <property type="component" value="Chromosome 2"/>
</dbReference>